<dbReference type="RefSeq" id="WP_255178141.1">
    <property type="nucleotide sequence ID" value="NZ_CP101462.1"/>
</dbReference>
<gene>
    <name evidence="2" type="ORF">NMQ00_04600</name>
</gene>
<dbReference type="InterPro" id="IPR027434">
    <property type="entry name" value="Homing_endonucl"/>
</dbReference>
<sequence>MEWEGLSEEQIAILVASILGDGEITKCYVYDRRVNNSYREHFSIGQLSYREWKQRKLPNLLYLRGNNLVSRSIPLMTRLFPLFYPNNTKQIPFELLEDIRHPSFLLTLYLDDGSLLLSKRFNHKKKEIQFTPHIAFYLQAFSKEQLEKLVVFLSEHFHVNVRTSGTPSGKGYYLKTTKVIDTFHILDMLKFYLTELPDFAYKLDWETRLASEIAHYKISHPDYSVRVSIPARPYSSEEIALLIKWKHQEITDREIARRLNRTYWSVVYKWQDVKTVKHELHGF</sequence>
<feature type="domain" description="Homing endonuclease LAGLIDADG" evidence="1">
    <location>
        <begin position="12"/>
        <end position="175"/>
    </location>
</feature>
<keyword evidence="3" id="KW-1185">Reference proteome</keyword>
<dbReference type="Proteomes" id="UP001060325">
    <property type="component" value="Chromosome"/>
</dbReference>
<name>A0ABY5FRP6_9BACL</name>
<dbReference type="Pfam" id="PF03161">
    <property type="entry name" value="LAGLIDADG_2"/>
    <property type="match status" value="1"/>
</dbReference>
<dbReference type="GO" id="GO:0004519">
    <property type="term" value="F:endonuclease activity"/>
    <property type="evidence" value="ECO:0007669"/>
    <property type="project" value="UniProtKB-KW"/>
</dbReference>
<evidence type="ECO:0000259" key="1">
    <source>
        <dbReference type="Pfam" id="PF03161"/>
    </source>
</evidence>
<keyword evidence="2" id="KW-0255">Endonuclease</keyword>
<dbReference type="EMBL" id="CP101462">
    <property type="protein sequence ID" value="UTT43788.1"/>
    <property type="molecule type" value="Genomic_DNA"/>
</dbReference>
<organism evidence="2 3">
    <name type="scientific">Exiguobacterium aurantiacum</name>
    <dbReference type="NCBI Taxonomy" id="33987"/>
    <lineage>
        <taxon>Bacteria</taxon>
        <taxon>Bacillati</taxon>
        <taxon>Bacillota</taxon>
        <taxon>Bacilli</taxon>
        <taxon>Bacillales</taxon>
        <taxon>Bacillales Family XII. Incertae Sedis</taxon>
        <taxon>Exiguobacterium</taxon>
    </lineage>
</organism>
<evidence type="ECO:0000313" key="3">
    <source>
        <dbReference type="Proteomes" id="UP001060325"/>
    </source>
</evidence>
<accession>A0ABY5FRP6</accession>
<reference evidence="2" key="1">
    <citation type="submission" date="2022-07" db="EMBL/GenBank/DDBJ databases">
        <title>Complete genome of CX2.</title>
        <authorList>
            <person name="Cao G."/>
        </authorList>
    </citation>
    <scope>NUCLEOTIDE SEQUENCE</scope>
    <source>
        <strain evidence="2">CX2</strain>
    </source>
</reference>
<dbReference type="SUPFAM" id="SSF55608">
    <property type="entry name" value="Homing endonucleases"/>
    <property type="match status" value="1"/>
</dbReference>
<dbReference type="Gene3D" id="3.10.28.10">
    <property type="entry name" value="Homing endonucleases"/>
    <property type="match status" value="1"/>
</dbReference>
<keyword evidence="2" id="KW-0378">Hydrolase</keyword>
<proteinExistence type="predicted"/>
<protein>
    <submittedName>
        <fullName evidence="2">Endonuclease</fullName>
    </submittedName>
</protein>
<keyword evidence="2" id="KW-0540">Nuclease</keyword>
<evidence type="ECO:0000313" key="2">
    <source>
        <dbReference type="EMBL" id="UTT43788.1"/>
    </source>
</evidence>
<dbReference type="InterPro" id="IPR004860">
    <property type="entry name" value="LAGLIDADG_dom"/>
</dbReference>